<protein>
    <submittedName>
        <fullName evidence="2">Uncharacterized protein</fullName>
    </submittedName>
</protein>
<evidence type="ECO:0000256" key="1">
    <source>
        <dbReference type="SAM" id="MobiDB-lite"/>
    </source>
</evidence>
<feature type="compositionally biased region" description="Low complexity" evidence="1">
    <location>
        <begin position="73"/>
        <end position="95"/>
    </location>
</feature>
<dbReference type="STRING" id="240015.ACP_0377"/>
<name>C1F9Z9_ACIC5</name>
<feature type="region of interest" description="Disordered" evidence="1">
    <location>
        <begin position="72"/>
        <end position="95"/>
    </location>
</feature>
<evidence type="ECO:0000313" key="3">
    <source>
        <dbReference type="Proteomes" id="UP000002207"/>
    </source>
</evidence>
<dbReference type="KEGG" id="aca:ACP_0377"/>
<accession>C1F9Z9</accession>
<proteinExistence type="predicted"/>
<organism evidence="2 3">
    <name type="scientific">Acidobacterium capsulatum (strain ATCC 51196 / DSM 11244 / BCRC 80197 / JCM 7670 / NBRC 15755 / NCIMB 13165 / 161)</name>
    <dbReference type="NCBI Taxonomy" id="240015"/>
    <lineage>
        <taxon>Bacteria</taxon>
        <taxon>Pseudomonadati</taxon>
        <taxon>Acidobacteriota</taxon>
        <taxon>Terriglobia</taxon>
        <taxon>Terriglobales</taxon>
        <taxon>Acidobacteriaceae</taxon>
        <taxon>Acidobacterium</taxon>
    </lineage>
</organism>
<reference evidence="2 3" key="1">
    <citation type="journal article" date="2009" name="Appl. Environ. Microbiol.">
        <title>Three genomes from the phylum Acidobacteria provide insight into the lifestyles of these microorganisms in soils.</title>
        <authorList>
            <person name="Ward N.L."/>
            <person name="Challacombe J.F."/>
            <person name="Janssen P.H."/>
            <person name="Henrissat B."/>
            <person name="Coutinho P.M."/>
            <person name="Wu M."/>
            <person name="Xie G."/>
            <person name="Haft D.H."/>
            <person name="Sait M."/>
            <person name="Badger J."/>
            <person name="Barabote R.D."/>
            <person name="Bradley B."/>
            <person name="Brettin T.S."/>
            <person name="Brinkac L.M."/>
            <person name="Bruce D."/>
            <person name="Creasy T."/>
            <person name="Daugherty S.C."/>
            <person name="Davidsen T.M."/>
            <person name="DeBoy R.T."/>
            <person name="Detter J.C."/>
            <person name="Dodson R.J."/>
            <person name="Durkin A.S."/>
            <person name="Ganapathy A."/>
            <person name="Gwinn-Giglio M."/>
            <person name="Han C.S."/>
            <person name="Khouri H."/>
            <person name="Kiss H."/>
            <person name="Kothari S.P."/>
            <person name="Madupu R."/>
            <person name="Nelson K.E."/>
            <person name="Nelson W.C."/>
            <person name="Paulsen I."/>
            <person name="Penn K."/>
            <person name="Ren Q."/>
            <person name="Rosovitz M.J."/>
            <person name="Selengut J.D."/>
            <person name="Shrivastava S."/>
            <person name="Sullivan S.A."/>
            <person name="Tapia R."/>
            <person name="Thompson L.S."/>
            <person name="Watkins K.L."/>
            <person name="Yang Q."/>
            <person name="Yu C."/>
            <person name="Zafar N."/>
            <person name="Zhou L."/>
            <person name="Kuske C.R."/>
        </authorList>
    </citation>
    <scope>NUCLEOTIDE SEQUENCE [LARGE SCALE GENOMIC DNA]</scope>
    <source>
        <strain evidence="3">ATCC 51196 / DSM 11244 / BCRC 80197 / JCM 7670 / NBRC 15755 / NCIMB 13165 / 161</strain>
    </source>
</reference>
<evidence type="ECO:0000313" key="2">
    <source>
        <dbReference type="EMBL" id="ACO34303.1"/>
    </source>
</evidence>
<dbReference type="InParanoid" id="C1F9Z9"/>
<sequence length="95" mass="9786">MQSRRCSLNASFLFGLADRAEIDLHSGAAARAQPSEIFRSLTEVAVREDGSVHRGGPNLALIAFEEGFGAHHAAPPSAGCSGSSASSSDSPTKDS</sequence>
<gene>
    <name evidence="2" type="ordered locus">ACP_0377</name>
</gene>
<dbReference type="HOGENOM" id="CLU_2366448_0_0_0"/>
<dbReference type="Proteomes" id="UP000002207">
    <property type="component" value="Chromosome"/>
</dbReference>
<keyword evidence="3" id="KW-1185">Reference proteome</keyword>
<dbReference type="AlphaFoldDB" id="C1F9Z9"/>
<dbReference type="EMBL" id="CP001472">
    <property type="protein sequence ID" value="ACO34303.1"/>
    <property type="molecule type" value="Genomic_DNA"/>
</dbReference>